<comment type="catalytic activity">
    <reaction evidence="1 9">
        <text>[protein]-peptidylproline (omega=180) = [protein]-peptidylproline (omega=0)</text>
        <dbReference type="Rhea" id="RHEA:16237"/>
        <dbReference type="Rhea" id="RHEA-COMP:10747"/>
        <dbReference type="Rhea" id="RHEA-COMP:10748"/>
        <dbReference type="ChEBI" id="CHEBI:83833"/>
        <dbReference type="ChEBI" id="CHEBI:83834"/>
        <dbReference type="EC" id="5.2.1.8"/>
    </reaction>
</comment>
<dbReference type="GO" id="GO:0015031">
    <property type="term" value="P:protein transport"/>
    <property type="evidence" value="ECO:0007669"/>
    <property type="project" value="UniProtKB-UniRule"/>
</dbReference>
<evidence type="ECO:0000256" key="2">
    <source>
        <dbReference type="ARBA" id="ARBA00005464"/>
    </source>
</evidence>
<keyword evidence="5 9" id="KW-0697">Rotamase</keyword>
<keyword evidence="9" id="KW-0132">Cell division</keyword>
<evidence type="ECO:0000259" key="10">
    <source>
        <dbReference type="Pfam" id="PF00254"/>
    </source>
</evidence>
<dbReference type="AlphaFoldDB" id="A0A2H0PY14"/>
<dbReference type="InterPro" id="IPR037041">
    <property type="entry name" value="Trigger_fac_C_sf"/>
</dbReference>
<reference evidence="13 14" key="1">
    <citation type="submission" date="2017-09" db="EMBL/GenBank/DDBJ databases">
        <title>Depth-based differentiation of microbial function through sediment-hosted aquifers and enrichment of novel symbionts in the deep terrestrial subsurface.</title>
        <authorList>
            <person name="Probst A.J."/>
            <person name="Ladd B."/>
            <person name="Jarett J.K."/>
            <person name="Geller-Mcgrath D.E."/>
            <person name="Sieber C.M."/>
            <person name="Emerson J.B."/>
            <person name="Anantharaman K."/>
            <person name="Thomas B.C."/>
            <person name="Malmstrom R."/>
            <person name="Stieglmeier M."/>
            <person name="Klingl A."/>
            <person name="Woyke T."/>
            <person name="Ryan C.M."/>
            <person name="Banfield J.F."/>
        </authorList>
    </citation>
    <scope>NUCLEOTIDE SEQUENCE [LARGE SCALE GENOMIC DNA]</scope>
    <source>
        <strain evidence="13">CG11_big_fil_rev_8_21_14_0_20_43_10</strain>
    </source>
</reference>
<keyword evidence="9" id="KW-0963">Cytoplasm</keyword>
<name>A0A2H0PY14_9BACT</name>
<dbReference type="InterPro" id="IPR005215">
    <property type="entry name" value="Trig_fac"/>
</dbReference>
<dbReference type="Proteomes" id="UP000236846">
    <property type="component" value="Unassembled WGS sequence"/>
</dbReference>
<gene>
    <name evidence="9 13" type="primary">tig</name>
    <name evidence="13" type="ORF">COV41_00365</name>
</gene>
<dbReference type="EC" id="5.2.1.8" evidence="3 9"/>
<dbReference type="Pfam" id="PF05698">
    <property type="entry name" value="Trigger_C"/>
    <property type="match status" value="1"/>
</dbReference>
<dbReference type="GO" id="GO:0003755">
    <property type="term" value="F:peptidyl-prolyl cis-trans isomerase activity"/>
    <property type="evidence" value="ECO:0007669"/>
    <property type="project" value="UniProtKB-UniRule"/>
</dbReference>
<dbReference type="InterPro" id="IPR001179">
    <property type="entry name" value="PPIase_FKBP_dom"/>
</dbReference>
<comment type="domain">
    <text evidence="9">Consists of 3 domains; the N-terminus binds the ribosome, the middle domain has PPIase activity, while the C-terminus has intrinsic chaperone activity on its own.</text>
</comment>
<keyword evidence="7 9" id="KW-0413">Isomerase</keyword>
<evidence type="ECO:0000256" key="8">
    <source>
        <dbReference type="ARBA" id="ARBA00029986"/>
    </source>
</evidence>
<dbReference type="HAMAP" id="MF_00303">
    <property type="entry name" value="Trigger_factor_Tig"/>
    <property type="match status" value="1"/>
</dbReference>
<comment type="caution">
    <text evidence="13">The sequence shown here is derived from an EMBL/GenBank/DDBJ whole genome shotgun (WGS) entry which is preliminary data.</text>
</comment>
<dbReference type="SUPFAM" id="SSF109998">
    <property type="entry name" value="Triger factor/SurA peptide-binding domain-like"/>
    <property type="match status" value="1"/>
</dbReference>
<dbReference type="Gene3D" id="3.10.50.40">
    <property type="match status" value="1"/>
</dbReference>
<evidence type="ECO:0000313" key="14">
    <source>
        <dbReference type="Proteomes" id="UP000236846"/>
    </source>
</evidence>
<dbReference type="Pfam" id="PF05697">
    <property type="entry name" value="Trigger_N"/>
    <property type="match status" value="1"/>
</dbReference>
<evidence type="ECO:0000256" key="4">
    <source>
        <dbReference type="ARBA" id="ARBA00016902"/>
    </source>
</evidence>
<dbReference type="InterPro" id="IPR008881">
    <property type="entry name" value="Trigger_fac_ribosome-bd_bac"/>
</dbReference>
<evidence type="ECO:0000256" key="5">
    <source>
        <dbReference type="ARBA" id="ARBA00023110"/>
    </source>
</evidence>
<dbReference type="PANTHER" id="PTHR30560">
    <property type="entry name" value="TRIGGER FACTOR CHAPERONE AND PEPTIDYL-PROLYL CIS/TRANS ISOMERASE"/>
    <property type="match status" value="1"/>
</dbReference>
<keyword evidence="6 9" id="KW-0143">Chaperone</keyword>
<keyword evidence="9" id="KW-0131">Cell cycle</keyword>
<dbReference type="SUPFAM" id="SSF54534">
    <property type="entry name" value="FKBP-like"/>
    <property type="match status" value="1"/>
</dbReference>
<dbReference type="PIRSF" id="PIRSF003095">
    <property type="entry name" value="Trigger_factor"/>
    <property type="match status" value="1"/>
</dbReference>
<evidence type="ECO:0000259" key="11">
    <source>
        <dbReference type="Pfam" id="PF05697"/>
    </source>
</evidence>
<evidence type="ECO:0000313" key="13">
    <source>
        <dbReference type="EMBL" id="PIR26920.1"/>
    </source>
</evidence>
<feature type="domain" description="PPIase FKBP-type" evidence="10">
    <location>
        <begin position="167"/>
        <end position="241"/>
    </location>
</feature>
<dbReference type="GO" id="GO:0051301">
    <property type="term" value="P:cell division"/>
    <property type="evidence" value="ECO:0007669"/>
    <property type="project" value="UniProtKB-KW"/>
</dbReference>
<accession>A0A2H0PY14</accession>
<protein>
    <recommendedName>
        <fullName evidence="4 9">Trigger factor</fullName>
        <shortName evidence="9">TF</shortName>
        <ecNumber evidence="3 9">5.2.1.8</ecNumber>
    </recommendedName>
    <alternativeName>
        <fullName evidence="8 9">PPIase</fullName>
    </alternativeName>
</protein>
<dbReference type="GO" id="GO:0043335">
    <property type="term" value="P:protein unfolding"/>
    <property type="evidence" value="ECO:0007669"/>
    <property type="project" value="TreeGrafter"/>
</dbReference>
<dbReference type="GO" id="GO:0005737">
    <property type="term" value="C:cytoplasm"/>
    <property type="evidence" value="ECO:0007669"/>
    <property type="project" value="UniProtKB-SubCell"/>
</dbReference>
<dbReference type="GO" id="GO:0044183">
    <property type="term" value="F:protein folding chaperone"/>
    <property type="evidence" value="ECO:0007669"/>
    <property type="project" value="TreeGrafter"/>
</dbReference>
<comment type="similarity">
    <text evidence="2 9">Belongs to the FKBP-type PPIase family. Tig subfamily.</text>
</comment>
<feature type="domain" description="Trigger factor ribosome-binding bacterial" evidence="11">
    <location>
        <begin position="7"/>
        <end position="153"/>
    </location>
</feature>
<dbReference type="GO" id="GO:0043022">
    <property type="term" value="F:ribosome binding"/>
    <property type="evidence" value="ECO:0007669"/>
    <property type="project" value="TreeGrafter"/>
</dbReference>
<evidence type="ECO:0000259" key="12">
    <source>
        <dbReference type="Pfam" id="PF05698"/>
    </source>
</evidence>
<dbReference type="Gene3D" id="1.10.3120.10">
    <property type="entry name" value="Trigger factor, C-terminal domain"/>
    <property type="match status" value="1"/>
</dbReference>
<dbReference type="EMBL" id="PCXE01000009">
    <property type="protein sequence ID" value="PIR26920.1"/>
    <property type="molecule type" value="Genomic_DNA"/>
</dbReference>
<dbReference type="InterPro" id="IPR046357">
    <property type="entry name" value="PPIase_dom_sf"/>
</dbReference>
<evidence type="ECO:0000256" key="6">
    <source>
        <dbReference type="ARBA" id="ARBA00023186"/>
    </source>
</evidence>
<comment type="function">
    <text evidence="9">Involved in protein export. Acts as a chaperone by maintaining the newly synthesized protein in an open conformation. Functions as a peptidyl-prolyl cis-trans isomerase.</text>
</comment>
<dbReference type="InterPro" id="IPR008880">
    <property type="entry name" value="Trigger_fac_C"/>
</dbReference>
<evidence type="ECO:0000256" key="3">
    <source>
        <dbReference type="ARBA" id="ARBA00013194"/>
    </source>
</evidence>
<dbReference type="GO" id="GO:0051083">
    <property type="term" value="P:'de novo' cotranslational protein folding"/>
    <property type="evidence" value="ECO:0007669"/>
    <property type="project" value="TreeGrafter"/>
</dbReference>
<dbReference type="InterPro" id="IPR027304">
    <property type="entry name" value="Trigger_fact/SurA_dom_sf"/>
</dbReference>
<evidence type="ECO:0000256" key="7">
    <source>
        <dbReference type="ARBA" id="ARBA00023235"/>
    </source>
</evidence>
<dbReference type="Gene3D" id="3.30.70.1050">
    <property type="entry name" value="Trigger factor ribosome-binding domain"/>
    <property type="match status" value="1"/>
</dbReference>
<evidence type="ECO:0000256" key="9">
    <source>
        <dbReference type="HAMAP-Rule" id="MF_00303"/>
    </source>
</evidence>
<comment type="subcellular location">
    <subcellularLocation>
        <location evidence="9">Cytoplasm</location>
    </subcellularLocation>
    <text evidence="9">About half TF is bound to the ribosome near the polypeptide exit tunnel while the other half is free in the cytoplasm.</text>
</comment>
<dbReference type="SUPFAM" id="SSF102735">
    <property type="entry name" value="Trigger factor ribosome-binding domain"/>
    <property type="match status" value="1"/>
</dbReference>
<dbReference type="Pfam" id="PF00254">
    <property type="entry name" value="FKBP_C"/>
    <property type="match status" value="1"/>
</dbReference>
<organism evidence="13 14">
    <name type="scientific">Candidatus Brennerbacteria bacterium CG11_big_fil_rev_8_21_14_0_20_43_10</name>
    <dbReference type="NCBI Taxonomy" id="1974523"/>
    <lineage>
        <taxon>Bacteria</taxon>
        <taxon>Candidatus Brenneribacteriota</taxon>
    </lineage>
</organism>
<feature type="domain" description="Trigger factor C-terminal" evidence="12">
    <location>
        <begin position="272"/>
        <end position="429"/>
    </location>
</feature>
<dbReference type="PANTHER" id="PTHR30560:SF3">
    <property type="entry name" value="TRIGGER FACTOR-LIKE PROTEIN TIG, CHLOROPLASTIC"/>
    <property type="match status" value="1"/>
</dbReference>
<sequence length="437" mass="49312">MVHTIAMTSTITQLGQSRVELKISVPTGEFQSFVDAALKDFTAEAEFPGFRKGKAPAQLVQEKIGEFALYEHAAKNAAMKFFADAVTEHSLDPIGKPDVEVLKLAPGNSFEFKAVFFVMPDVKLPNYRSIAQSLKPEYHSVSVSEDKVQEALAWLQKSRRTYTDVSRPAQTGDRITCDFTILENSKHVEHETQKDFMFVIGEARVLPGFEEKIIGAAAGITTSFTLTIPDNYWNKDIAGKIVNCNVVIKKIGQTHNPILDDAFAKSISKFETMDALRANIAKGLEAEEKEKEQQRFRTLILKRIDEKTEIDTPALLVEREQDMMVHELRHAIEETGIDWRTYMTQIQKTEDEIRNEFASQAKDRVRFALILDAIAKKQAIEPTKEEIEQEANKALARFKNPQEAEKTIDVTALISYTKSVLINEKVSRMLENIALGK</sequence>
<evidence type="ECO:0000256" key="1">
    <source>
        <dbReference type="ARBA" id="ARBA00000971"/>
    </source>
</evidence>
<proteinExistence type="inferred from homology"/>
<dbReference type="NCBIfam" id="TIGR00115">
    <property type="entry name" value="tig"/>
    <property type="match status" value="1"/>
</dbReference>
<dbReference type="InterPro" id="IPR036611">
    <property type="entry name" value="Trigger_fac_ribosome-bd_sf"/>
</dbReference>